<protein>
    <submittedName>
        <fullName evidence="1">Uncharacterized protein</fullName>
    </submittedName>
</protein>
<comment type="caution">
    <text evidence="1">The sequence shown here is derived from an EMBL/GenBank/DDBJ whole genome shotgun (WGS) entry which is preliminary data.</text>
</comment>
<reference evidence="1" key="1">
    <citation type="submission" date="2020-05" db="EMBL/GenBank/DDBJ databases">
        <title>Large-scale comparative analyses of tick genomes elucidate their genetic diversity and vector capacities.</title>
        <authorList>
            <person name="Jia N."/>
            <person name="Wang J."/>
            <person name="Shi W."/>
            <person name="Du L."/>
            <person name="Sun Y."/>
            <person name="Zhan W."/>
            <person name="Jiang J."/>
            <person name="Wang Q."/>
            <person name="Zhang B."/>
            <person name="Ji P."/>
            <person name="Sakyi L.B."/>
            <person name="Cui X."/>
            <person name="Yuan T."/>
            <person name="Jiang B."/>
            <person name="Yang W."/>
            <person name="Lam T.T.-Y."/>
            <person name="Chang Q."/>
            <person name="Ding S."/>
            <person name="Wang X."/>
            <person name="Zhu J."/>
            <person name="Ruan X."/>
            <person name="Zhao L."/>
            <person name="Wei J."/>
            <person name="Que T."/>
            <person name="Du C."/>
            <person name="Cheng J."/>
            <person name="Dai P."/>
            <person name="Han X."/>
            <person name="Huang E."/>
            <person name="Gao Y."/>
            <person name="Liu J."/>
            <person name="Shao H."/>
            <person name="Ye R."/>
            <person name="Li L."/>
            <person name="Wei W."/>
            <person name="Wang X."/>
            <person name="Wang C."/>
            <person name="Yang T."/>
            <person name="Huo Q."/>
            <person name="Li W."/>
            <person name="Guo W."/>
            <person name="Chen H."/>
            <person name="Zhou L."/>
            <person name="Ni X."/>
            <person name="Tian J."/>
            <person name="Zhou Y."/>
            <person name="Sheng Y."/>
            <person name="Liu T."/>
            <person name="Pan Y."/>
            <person name="Xia L."/>
            <person name="Li J."/>
            <person name="Zhao F."/>
            <person name="Cao W."/>
        </authorList>
    </citation>
    <scope>NUCLEOTIDE SEQUENCE</scope>
    <source>
        <strain evidence="1">Hyas-2018</strain>
    </source>
</reference>
<keyword evidence="2" id="KW-1185">Reference proteome</keyword>
<name>A0ACB7SC23_HYAAI</name>
<evidence type="ECO:0000313" key="1">
    <source>
        <dbReference type="EMBL" id="KAH6931616.1"/>
    </source>
</evidence>
<proteinExistence type="predicted"/>
<dbReference type="Proteomes" id="UP000821845">
    <property type="component" value="Chromosome 5"/>
</dbReference>
<evidence type="ECO:0000313" key="2">
    <source>
        <dbReference type="Proteomes" id="UP000821845"/>
    </source>
</evidence>
<sequence>MTLSRLSHGQGSCDRSNSNSAAYVFQRPSSGSGRRPRSAAAVRHLPPLLYDSACAAYDAPSAAAPVGRSLSRRGRTPPASLDGRRHACIRRRRLLFFPRSSRTGCVDVQQAAAVRPASSHSDRGAPKSTAVVHKTAGLEEARPAQSPNSEPGEEEEQQQEKKTVL</sequence>
<dbReference type="EMBL" id="CM023485">
    <property type="protein sequence ID" value="KAH6931616.1"/>
    <property type="molecule type" value="Genomic_DNA"/>
</dbReference>
<organism evidence="1 2">
    <name type="scientific">Hyalomma asiaticum</name>
    <name type="common">Tick</name>
    <dbReference type="NCBI Taxonomy" id="266040"/>
    <lineage>
        <taxon>Eukaryota</taxon>
        <taxon>Metazoa</taxon>
        <taxon>Ecdysozoa</taxon>
        <taxon>Arthropoda</taxon>
        <taxon>Chelicerata</taxon>
        <taxon>Arachnida</taxon>
        <taxon>Acari</taxon>
        <taxon>Parasitiformes</taxon>
        <taxon>Ixodida</taxon>
        <taxon>Ixodoidea</taxon>
        <taxon>Ixodidae</taxon>
        <taxon>Hyalomminae</taxon>
        <taxon>Hyalomma</taxon>
    </lineage>
</organism>
<gene>
    <name evidence="1" type="ORF">HPB50_026125</name>
</gene>
<accession>A0ACB7SC23</accession>